<dbReference type="RefSeq" id="XP_018694257.1">
    <property type="nucleotide sequence ID" value="XM_018837404.1"/>
</dbReference>
<comment type="caution">
    <text evidence="3">The sequence shown here is derived from an EMBL/GenBank/DDBJ whole genome shotgun (WGS) entry which is preliminary data.</text>
</comment>
<evidence type="ECO:0000259" key="2">
    <source>
        <dbReference type="PROSITE" id="PS51412"/>
    </source>
</evidence>
<keyword evidence="4" id="KW-1185">Reference proteome</keyword>
<evidence type="ECO:0000313" key="4">
    <source>
        <dbReference type="Proteomes" id="UP000078343"/>
    </source>
</evidence>
<proteinExistence type="predicted"/>
<reference evidence="3 4" key="1">
    <citation type="submission" date="2016-04" db="EMBL/GenBank/DDBJ databases">
        <title>Draft genome of Fonsecaea erecta CBS 125763.</title>
        <authorList>
            <person name="Weiss V.A."/>
            <person name="Vicente V.A."/>
            <person name="Raittz R.T."/>
            <person name="Moreno L.F."/>
            <person name="De Souza E.M."/>
            <person name="Pedrosa F.O."/>
            <person name="Steffens M.B."/>
            <person name="Faoro H."/>
            <person name="Tadra-Sfeir M.Z."/>
            <person name="Najafzadeh M.J."/>
            <person name="Felipe M.S."/>
            <person name="Teixeira M."/>
            <person name="Sun J."/>
            <person name="Xi L."/>
            <person name="Gomes R."/>
            <person name="De Azevedo C.M."/>
            <person name="Salgado C.G."/>
            <person name="Da Silva M.B."/>
            <person name="Nascimento M.F."/>
            <person name="Queiroz-Telles F."/>
            <person name="Attili D.S."/>
            <person name="Gorbushina A."/>
        </authorList>
    </citation>
    <scope>NUCLEOTIDE SEQUENCE [LARGE SCALE GENOMIC DNA]</scope>
    <source>
        <strain evidence="3 4">CBS 125763</strain>
    </source>
</reference>
<sequence length="806" mass="88934">MVVLEMREFEHRIPVRAGMASPRPLVMQNYFLQFGRQLPDIEANQIFVQWIYNYSIIEARVNDYLSSVTTIPKVAANGQVSQAWLDAVRPWLHGYIWVGERGTDVRIYLGHQDITLDFVQPLMYVTKVNSTQKWTFVPPWTSPDKPTVPPGPPHTTPRNPPTVTSGVTPVTPVVMASMVAAETAPLSIVNTSNTAVADDNVDPRIFDDSPPHPLSDADAEILEEAAVILDGVTGNDNTDPSQPAAPLGVLPPNLFSGFGGLDASCAFGSLESFKANVFDLSISNPSKISTFTVTGTDTRTTQYTIPSYLNLTWGTVSESFSATGTSKVDFMHDLSDTIDLGFNFFGFGAEFKRTFDQHTKEETFQKYMALYDQEVVYKVGLKNKDEVRDHLSPDFKKALATWSAENIVDQFGTHYMTEACFGGLRISSTTLDELNTVSKSDLVDAIELKAPINDPDTGTKVGDVSSKPKSEDHVVNTILKTMDVVKTKTIGGTAPDGAALYGWRQSLASNPSVVKYKLKSLDTLVDDATKKSELQKAIKARLALTQPVDGCNVLAIRVPLKPYFSDRDSRGKHDMSVAYPDVPKGWYAVGQFAQGAALEDAFHGNSSCIAVRGNPNFDLDPEHACPALFGATAAKRRWYASRGDHQYGMFTPVFDSPYQDDLLKKYPALKTSPQVSLSDQYLALGDIFEPATDPLGINRTSLENVACFHVSCLKEVPKFPVKVWIWDDTSTGGTPDVTIMGAPNLEMPDGKSKERRQMVLQAPETGPAYLFKCLPRGDDGSTEKWYTLDWDKVKWMENKWMADIPH</sequence>
<feature type="region of interest" description="Disordered" evidence="1">
    <location>
        <begin position="141"/>
        <end position="166"/>
    </location>
</feature>
<dbReference type="OrthoDB" id="6150863at2759"/>
<feature type="domain" description="MACPF" evidence="2">
    <location>
        <begin position="211"/>
        <end position="555"/>
    </location>
</feature>
<name>A0A178ZM66_9EURO</name>
<feature type="compositionally biased region" description="Pro residues" evidence="1">
    <location>
        <begin position="146"/>
        <end position="160"/>
    </location>
</feature>
<dbReference type="Proteomes" id="UP000078343">
    <property type="component" value="Unassembled WGS sequence"/>
</dbReference>
<evidence type="ECO:0000256" key="1">
    <source>
        <dbReference type="SAM" id="MobiDB-lite"/>
    </source>
</evidence>
<gene>
    <name evidence="3" type="ORF">AYL99_05892</name>
</gene>
<dbReference type="AlphaFoldDB" id="A0A178ZM66"/>
<organism evidence="3 4">
    <name type="scientific">Fonsecaea erecta</name>
    <dbReference type="NCBI Taxonomy" id="1367422"/>
    <lineage>
        <taxon>Eukaryota</taxon>
        <taxon>Fungi</taxon>
        <taxon>Dikarya</taxon>
        <taxon>Ascomycota</taxon>
        <taxon>Pezizomycotina</taxon>
        <taxon>Eurotiomycetes</taxon>
        <taxon>Chaetothyriomycetidae</taxon>
        <taxon>Chaetothyriales</taxon>
        <taxon>Herpotrichiellaceae</taxon>
        <taxon>Fonsecaea</taxon>
    </lineage>
</organism>
<dbReference type="PROSITE" id="PS51412">
    <property type="entry name" value="MACPF_2"/>
    <property type="match status" value="1"/>
</dbReference>
<dbReference type="EMBL" id="LVYI01000004">
    <property type="protein sequence ID" value="OAP60890.1"/>
    <property type="molecule type" value="Genomic_DNA"/>
</dbReference>
<dbReference type="GeneID" id="30010060"/>
<evidence type="ECO:0000313" key="3">
    <source>
        <dbReference type="EMBL" id="OAP60890.1"/>
    </source>
</evidence>
<dbReference type="Pfam" id="PF01823">
    <property type="entry name" value="MACPF"/>
    <property type="match status" value="1"/>
</dbReference>
<dbReference type="STRING" id="1367422.A0A178ZM66"/>
<accession>A0A178ZM66</accession>
<protein>
    <recommendedName>
        <fullName evidence="2">MACPF domain-containing protein</fullName>
    </recommendedName>
</protein>
<dbReference type="InterPro" id="IPR020864">
    <property type="entry name" value="MACPF"/>
</dbReference>